<proteinExistence type="predicted"/>
<organism evidence="1">
    <name type="scientific">Phytophthora nicotianae</name>
    <name type="common">Potato buckeye rot agent</name>
    <name type="synonym">Phytophthora parasitica</name>
    <dbReference type="NCBI Taxonomy" id="4792"/>
    <lineage>
        <taxon>Eukaryota</taxon>
        <taxon>Sar</taxon>
        <taxon>Stramenopiles</taxon>
        <taxon>Oomycota</taxon>
        <taxon>Peronosporomycetes</taxon>
        <taxon>Peronosporales</taxon>
        <taxon>Peronosporaceae</taxon>
        <taxon>Phytophthora</taxon>
    </lineage>
</organism>
<name>W2M6P6_PHYNI</name>
<evidence type="ECO:0008006" key="2">
    <source>
        <dbReference type="Google" id="ProtNLM"/>
    </source>
</evidence>
<reference evidence="1" key="1">
    <citation type="submission" date="2013-11" db="EMBL/GenBank/DDBJ databases">
        <title>The Genome Sequence of Phytophthora parasitica IAC_01/95.</title>
        <authorList>
            <consortium name="The Broad Institute Genomics Platform"/>
            <person name="Russ C."/>
            <person name="Tyler B."/>
            <person name="Panabieres F."/>
            <person name="Shan W."/>
            <person name="Tripathy S."/>
            <person name="Grunwald N."/>
            <person name="Machado M."/>
            <person name="Johnson C.S."/>
            <person name="Arredondo F."/>
            <person name="Hong C."/>
            <person name="Coffey M."/>
            <person name="Young S.K."/>
            <person name="Zeng Q."/>
            <person name="Gargeya S."/>
            <person name="Fitzgerald M."/>
            <person name="Abouelleil A."/>
            <person name="Alvarado L."/>
            <person name="Chapman S.B."/>
            <person name="Gainer-Dewar J."/>
            <person name="Goldberg J."/>
            <person name="Griggs A."/>
            <person name="Gujja S."/>
            <person name="Hansen M."/>
            <person name="Howarth C."/>
            <person name="Imamovic A."/>
            <person name="Ireland A."/>
            <person name="Larimer J."/>
            <person name="McCowan C."/>
            <person name="Murphy C."/>
            <person name="Pearson M."/>
            <person name="Poon T.W."/>
            <person name="Priest M."/>
            <person name="Roberts A."/>
            <person name="Saif S."/>
            <person name="Shea T."/>
            <person name="Sykes S."/>
            <person name="Wortman J."/>
            <person name="Nusbaum C."/>
            <person name="Birren B."/>
        </authorList>
    </citation>
    <scope>NUCLEOTIDE SEQUENCE [LARGE SCALE GENOMIC DNA]</scope>
    <source>
        <strain evidence="1">IAC_01/95</strain>
    </source>
</reference>
<sequence>MPGLSASELHPASLYAGDTIEYYSMAFVAGDPRGHRTSVVLRVDEDVQAEYPISVDTGE</sequence>
<dbReference type="EMBL" id="KI696425">
    <property type="protein sequence ID" value="ETM31990.1"/>
    <property type="molecule type" value="Genomic_DNA"/>
</dbReference>
<feature type="non-terminal residue" evidence="1">
    <location>
        <position position="59"/>
    </location>
</feature>
<gene>
    <name evidence="1" type="ORF">L914_20520</name>
</gene>
<protein>
    <recommendedName>
        <fullName evidence="2">SGF29 C-terminal domain-containing protein</fullName>
    </recommendedName>
</protein>
<dbReference type="VEuPathDB" id="FungiDB:PPTG_02174"/>
<evidence type="ECO:0000313" key="1">
    <source>
        <dbReference type="EMBL" id="ETM31990.1"/>
    </source>
</evidence>
<accession>W2M6P6</accession>
<dbReference type="AlphaFoldDB" id="W2M6P6"/>
<dbReference type="Proteomes" id="UP000054532">
    <property type="component" value="Unassembled WGS sequence"/>
</dbReference>